<dbReference type="Proteomes" id="UP001324115">
    <property type="component" value="Unassembled WGS sequence"/>
</dbReference>
<dbReference type="InterPro" id="IPR006527">
    <property type="entry name" value="F-box-assoc_dom_typ1"/>
</dbReference>
<dbReference type="AlphaFoldDB" id="A0AAN7ESX1"/>
<evidence type="ECO:0000256" key="1">
    <source>
        <dbReference type="SAM" id="Phobius"/>
    </source>
</evidence>
<accession>A0AAN7ESX1</accession>
<dbReference type="InterPro" id="IPR017451">
    <property type="entry name" value="F-box-assoc_interact_dom"/>
</dbReference>
<dbReference type="PANTHER" id="PTHR31672:SF13">
    <property type="entry name" value="F-BOX PROTEIN CPR30-LIKE"/>
    <property type="match status" value="1"/>
</dbReference>
<feature type="transmembrane region" description="Helical" evidence="1">
    <location>
        <begin position="273"/>
        <end position="294"/>
    </location>
</feature>
<keyword evidence="1" id="KW-0812">Transmembrane</keyword>
<evidence type="ECO:0000313" key="4">
    <source>
        <dbReference type="Proteomes" id="UP001324115"/>
    </source>
</evidence>
<protein>
    <recommendedName>
        <fullName evidence="2">F-box associated beta-propeller type 1 domain-containing protein</fullName>
    </recommendedName>
</protein>
<proteinExistence type="predicted"/>
<comment type="caution">
    <text evidence="3">The sequence shown here is derived from an EMBL/GenBank/DDBJ whole genome shotgun (WGS) entry which is preliminary data.</text>
</comment>
<keyword evidence="4" id="KW-1185">Reference proteome</keyword>
<dbReference type="EMBL" id="JAXUIC010000008">
    <property type="protein sequence ID" value="KAK4577920.1"/>
    <property type="molecule type" value="Genomic_DNA"/>
</dbReference>
<dbReference type="InterPro" id="IPR036047">
    <property type="entry name" value="F-box-like_dom_sf"/>
</dbReference>
<name>A0AAN7ESX1_QUERU</name>
<evidence type="ECO:0000313" key="3">
    <source>
        <dbReference type="EMBL" id="KAK4577920.1"/>
    </source>
</evidence>
<feature type="domain" description="F-box associated beta-propeller type 1" evidence="2">
    <location>
        <begin position="100"/>
        <end position="264"/>
    </location>
</feature>
<reference evidence="3 4" key="1">
    <citation type="journal article" date="2023" name="G3 (Bethesda)">
        <title>A haplotype-resolved chromosome-scale genome for Quercus rubra L. provides insights into the genetics of adaptive traits for red oak species.</title>
        <authorList>
            <person name="Kapoor B."/>
            <person name="Jenkins J."/>
            <person name="Schmutz J."/>
            <person name="Zhebentyayeva T."/>
            <person name="Kuelheim C."/>
            <person name="Coggeshall M."/>
            <person name="Heim C."/>
            <person name="Lasky J.R."/>
            <person name="Leites L."/>
            <person name="Islam-Faridi N."/>
            <person name="Romero-Severson J."/>
            <person name="DeLeo V.L."/>
            <person name="Lucas S.M."/>
            <person name="Lazic D."/>
            <person name="Gailing O."/>
            <person name="Carlson J."/>
            <person name="Staton M."/>
        </authorList>
    </citation>
    <scope>NUCLEOTIDE SEQUENCE [LARGE SCALE GENOMIC DNA]</scope>
    <source>
        <strain evidence="3">Pseudo-F2</strain>
    </source>
</reference>
<dbReference type="SUPFAM" id="SSF81383">
    <property type="entry name" value="F-box domain"/>
    <property type="match status" value="1"/>
</dbReference>
<keyword evidence="1" id="KW-0472">Membrane</keyword>
<dbReference type="Pfam" id="PF07734">
    <property type="entry name" value="FBA_1"/>
    <property type="match status" value="1"/>
</dbReference>
<dbReference type="NCBIfam" id="TIGR01640">
    <property type="entry name" value="F_box_assoc_1"/>
    <property type="match status" value="1"/>
</dbReference>
<gene>
    <name evidence="3" type="ORF">RGQ29_028168</name>
</gene>
<evidence type="ECO:0000259" key="2">
    <source>
        <dbReference type="Pfam" id="PF07734"/>
    </source>
</evidence>
<keyword evidence="1" id="KW-1133">Transmembrane helix</keyword>
<dbReference type="InterPro" id="IPR050796">
    <property type="entry name" value="SCF_F-box_component"/>
</dbReference>
<organism evidence="3 4">
    <name type="scientific">Quercus rubra</name>
    <name type="common">Northern red oak</name>
    <name type="synonym">Quercus borealis</name>
    <dbReference type="NCBI Taxonomy" id="3512"/>
    <lineage>
        <taxon>Eukaryota</taxon>
        <taxon>Viridiplantae</taxon>
        <taxon>Streptophyta</taxon>
        <taxon>Embryophyta</taxon>
        <taxon>Tracheophyta</taxon>
        <taxon>Spermatophyta</taxon>
        <taxon>Magnoliopsida</taxon>
        <taxon>eudicotyledons</taxon>
        <taxon>Gunneridae</taxon>
        <taxon>Pentapetalae</taxon>
        <taxon>rosids</taxon>
        <taxon>fabids</taxon>
        <taxon>Fagales</taxon>
        <taxon>Fagaceae</taxon>
        <taxon>Quercus</taxon>
    </lineage>
</organism>
<sequence length="295" mass="34378">MQERINLLLEEILVRLPVKSLLGFRCVQKSWSTLVQNPTFIAKHLRHHQTKTKNPSILVEGLDKIEDLQYLLQSHPDEGGGVRIVDFKGDSMGRLLTVRELTNMFACINGIICIAGIFRGHYGFVLWNPAIRKGKVVSYPNFPDCPAHFVLTRSYYAFGFDQNSNDYKVVRVVEHRKKFVENSITRYRNSFYVYSLRADSWTQIFGTPVQHNNIKLHSRRNEIFFNGVHHWIGSLNSELGDSYDHHIIMTFDMSREVFQIIRFPDMFFFQIKLLLYSMIALLVLFMVSMNTSIYG</sequence>
<dbReference type="PANTHER" id="PTHR31672">
    <property type="entry name" value="BNACNNG10540D PROTEIN"/>
    <property type="match status" value="1"/>
</dbReference>